<dbReference type="Pfam" id="PF20240">
    <property type="entry name" value="DUF6597"/>
    <property type="match status" value="1"/>
</dbReference>
<dbReference type="EMBL" id="JBHUDG010000015">
    <property type="protein sequence ID" value="MFD1630335.1"/>
    <property type="molecule type" value="Genomic_DNA"/>
</dbReference>
<evidence type="ECO:0000256" key="3">
    <source>
        <dbReference type="ARBA" id="ARBA00023163"/>
    </source>
</evidence>
<dbReference type="InterPro" id="IPR046532">
    <property type="entry name" value="DUF6597"/>
</dbReference>
<keyword evidence="1" id="KW-0805">Transcription regulation</keyword>
<evidence type="ECO:0000259" key="4">
    <source>
        <dbReference type="PROSITE" id="PS01124"/>
    </source>
</evidence>
<gene>
    <name evidence="5" type="ORF">ACFSAH_10630</name>
</gene>
<dbReference type="PROSITE" id="PS01124">
    <property type="entry name" value="HTH_ARAC_FAMILY_2"/>
    <property type="match status" value="1"/>
</dbReference>
<dbReference type="InterPro" id="IPR050204">
    <property type="entry name" value="AraC_XylS_family_regulators"/>
</dbReference>
<protein>
    <submittedName>
        <fullName evidence="5">Helix-turn-helix domain-containing protein</fullName>
    </submittedName>
</protein>
<keyword evidence="6" id="KW-1185">Reference proteome</keyword>
<dbReference type="PANTHER" id="PTHR46796">
    <property type="entry name" value="HTH-TYPE TRANSCRIPTIONAL ACTIVATOR RHAS-RELATED"/>
    <property type="match status" value="1"/>
</dbReference>
<organism evidence="5 6">
    <name type="scientific">Pseudopedobacter beijingensis</name>
    <dbReference type="NCBI Taxonomy" id="1207056"/>
    <lineage>
        <taxon>Bacteria</taxon>
        <taxon>Pseudomonadati</taxon>
        <taxon>Bacteroidota</taxon>
        <taxon>Sphingobacteriia</taxon>
        <taxon>Sphingobacteriales</taxon>
        <taxon>Sphingobacteriaceae</taxon>
        <taxon>Pseudopedobacter</taxon>
    </lineage>
</organism>
<evidence type="ECO:0000256" key="2">
    <source>
        <dbReference type="ARBA" id="ARBA00023125"/>
    </source>
</evidence>
<proteinExistence type="predicted"/>
<comment type="caution">
    <text evidence="5">The sequence shown here is derived from an EMBL/GenBank/DDBJ whole genome shotgun (WGS) entry which is preliminary data.</text>
</comment>
<keyword evidence="2" id="KW-0238">DNA-binding</keyword>
<evidence type="ECO:0000256" key="1">
    <source>
        <dbReference type="ARBA" id="ARBA00023015"/>
    </source>
</evidence>
<accession>A0ABW4IDR2</accession>
<dbReference type="Pfam" id="PF12833">
    <property type="entry name" value="HTH_18"/>
    <property type="match status" value="1"/>
</dbReference>
<evidence type="ECO:0000313" key="5">
    <source>
        <dbReference type="EMBL" id="MFD1630335.1"/>
    </source>
</evidence>
<dbReference type="RefSeq" id="WP_379662710.1">
    <property type="nucleotide sequence ID" value="NZ_JBHUDG010000015.1"/>
</dbReference>
<keyword evidence="3" id="KW-0804">Transcription</keyword>
<name>A0ABW4IDR2_9SPHI</name>
<dbReference type="Gene3D" id="1.10.10.60">
    <property type="entry name" value="Homeodomain-like"/>
    <property type="match status" value="1"/>
</dbReference>
<dbReference type="Proteomes" id="UP001597118">
    <property type="component" value="Unassembled WGS sequence"/>
</dbReference>
<feature type="domain" description="HTH araC/xylS-type" evidence="4">
    <location>
        <begin position="182"/>
        <end position="267"/>
    </location>
</feature>
<sequence length="272" mass="31561">MMRLEYLKYTEVAPHISLRGIVTHYRVKRAKLYEPFVFPNYSPIFQGLIFNIDPMDDIILTKKEDINLRHKVYFVGQATSPSVLASSSLSFNVIAVNFTSTGVFQLTGIDMNDFTDQIIDAEMLFGQEINELYERIITAKNLKQAVGIIDHFLCVKANHKKKQNKPCILMSLSVLKIKAGMVNVKMLQKTTNTSPKTLERSFKAEIGMTPKMYQRLLRFNQAKRYIEENGCTEWWEIVVRFGFYDHSHLINEFRFFSGKTPVQYVDMRNFGL</sequence>
<dbReference type="InterPro" id="IPR018060">
    <property type="entry name" value="HTH_AraC"/>
</dbReference>
<evidence type="ECO:0000313" key="6">
    <source>
        <dbReference type="Proteomes" id="UP001597118"/>
    </source>
</evidence>
<dbReference type="SMART" id="SM00342">
    <property type="entry name" value="HTH_ARAC"/>
    <property type="match status" value="1"/>
</dbReference>
<reference evidence="6" key="1">
    <citation type="journal article" date="2019" name="Int. J. Syst. Evol. Microbiol.">
        <title>The Global Catalogue of Microorganisms (GCM) 10K type strain sequencing project: providing services to taxonomists for standard genome sequencing and annotation.</title>
        <authorList>
            <consortium name="The Broad Institute Genomics Platform"/>
            <consortium name="The Broad Institute Genome Sequencing Center for Infectious Disease"/>
            <person name="Wu L."/>
            <person name="Ma J."/>
        </authorList>
    </citation>
    <scope>NUCLEOTIDE SEQUENCE [LARGE SCALE GENOMIC DNA]</scope>
    <source>
        <strain evidence="6">CCUG 53762</strain>
    </source>
</reference>